<comment type="similarity">
    <text evidence="1">Belongs to the ABC transporter superfamily.</text>
</comment>
<dbReference type="OrthoDB" id="9784450at2"/>
<accession>A0A1Y0D4Q0</accession>
<feature type="domain" description="ABC transporter" evidence="5">
    <location>
        <begin position="27"/>
        <end position="276"/>
    </location>
</feature>
<dbReference type="InterPro" id="IPR050319">
    <property type="entry name" value="ABC_transp_ATP-bind"/>
</dbReference>
<evidence type="ECO:0000256" key="2">
    <source>
        <dbReference type="ARBA" id="ARBA00022448"/>
    </source>
</evidence>
<dbReference type="KEGG" id="opf:CBP31_05600"/>
<evidence type="ECO:0000256" key="1">
    <source>
        <dbReference type="ARBA" id="ARBA00005417"/>
    </source>
</evidence>
<evidence type="ECO:0000259" key="5">
    <source>
        <dbReference type="PROSITE" id="PS50893"/>
    </source>
</evidence>
<dbReference type="Pfam" id="PF08352">
    <property type="entry name" value="oligo_HPY"/>
    <property type="match status" value="1"/>
</dbReference>
<dbReference type="PANTHER" id="PTHR43776:SF7">
    <property type="entry name" value="D,D-DIPEPTIDE TRANSPORT ATP-BINDING PROTEIN DDPF-RELATED"/>
    <property type="match status" value="1"/>
</dbReference>
<evidence type="ECO:0000256" key="3">
    <source>
        <dbReference type="ARBA" id="ARBA00022741"/>
    </source>
</evidence>
<dbReference type="FunFam" id="3.40.50.300:FF:000016">
    <property type="entry name" value="Oligopeptide ABC transporter ATP-binding component"/>
    <property type="match status" value="1"/>
</dbReference>
<dbReference type="Pfam" id="PF00005">
    <property type="entry name" value="ABC_tran"/>
    <property type="match status" value="1"/>
</dbReference>
<keyword evidence="4" id="KW-0067">ATP-binding</keyword>
<evidence type="ECO:0000313" key="7">
    <source>
        <dbReference type="Proteomes" id="UP000243937"/>
    </source>
</evidence>
<evidence type="ECO:0000313" key="6">
    <source>
        <dbReference type="EMBL" id="ART82166.1"/>
    </source>
</evidence>
<dbReference type="Gene3D" id="3.40.50.300">
    <property type="entry name" value="P-loop containing nucleotide triphosphate hydrolases"/>
    <property type="match status" value="1"/>
</dbReference>
<dbReference type="PANTHER" id="PTHR43776">
    <property type="entry name" value="TRANSPORT ATP-BINDING PROTEIN"/>
    <property type="match status" value="1"/>
</dbReference>
<reference evidence="6 7" key="1">
    <citation type="journal article" date="2014" name="Int. J. Syst. Evol. Microbiol.">
        <title>Oceanisphaera profunda sp. nov., a marine bacterium isolated from deep-sea sediment, and emended description of the genus Oceanisphaera.</title>
        <authorList>
            <person name="Xu Z."/>
            <person name="Zhang X.Y."/>
            <person name="Su H.N."/>
            <person name="Yu Z.C."/>
            <person name="Liu C."/>
            <person name="Li H."/>
            <person name="Chen X.L."/>
            <person name="Song X.Y."/>
            <person name="Xie B.B."/>
            <person name="Qin Q.L."/>
            <person name="Zhou B.C."/>
            <person name="Shi M."/>
            <person name="Huang Y."/>
            <person name="Zhang Y.Z."/>
        </authorList>
    </citation>
    <scope>NUCLEOTIDE SEQUENCE [LARGE SCALE GENOMIC DNA]</scope>
    <source>
        <strain evidence="6 7">SM1222</strain>
    </source>
</reference>
<name>A0A1Y0D4Q0_9GAMM</name>
<dbReference type="SMART" id="SM00382">
    <property type="entry name" value="AAA"/>
    <property type="match status" value="1"/>
</dbReference>
<keyword evidence="2" id="KW-0813">Transport</keyword>
<dbReference type="InterPro" id="IPR017871">
    <property type="entry name" value="ABC_transporter-like_CS"/>
</dbReference>
<gene>
    <name evidence="6" type="ORF">CBP31_05600</name>
</gene>
<dbReference type="InterPro" id="IPR027417">
    <property type="entry name" value="P-loop_NTPase"/>
</dbReference>
<dbReference type="NCBIfam" id="TIGR01727">
    <property type="entry name" value="oligo_HPY"/>
    <property type="match status" value="1"/>
</dbReference>
<dbReference type="InterPro" id="IPR003593">
    <property type="entry name" value="AAA+_ATPase"/>
</dbReference>
<dbReference type="GO" id="GO:0015833">
    <property type="term" value="P:peptide transport"/>
    <property type="evidence" value="ECO:0007669"/>
    <property type="project" value="InterPro"/>
</dbReference>
<dbReference type="GO" id="GO:0016887">
    <property type="term" value="F:ATP hydrolysis activity"/>
    <property type="evidence" value="ECO:0007669"/>
    <property type="project" value="InterPro"/>
</dbReference>
<organism evidence="6 7">
    <name type="scientific">Oceanisphaera profunda</name>
    <dbReference type="NCBI Taxonomy" id="1416627"/>
    <lineage>
        <taxon>Bacteria</taxon>
        <taxon>Pseudomonadati</taxon>
        <taxon>Pseudomonadota</taxon>
        <taxon>Gammaproteobacteria</taxon>
        <taxon>Aeromonadales</taxon>
        <taxon>Aeromonadaceae</taxon>
        <taxon>Oceanisphaera</taxon>
    </lineage>
</organism>
<evidence type="ECO:0000256" key="4">
    <source>
        <dbReference type="ARBA" id="ARBA00022840"/>
    </source>
</evidence>
<dbReference type="Proteomes" id="UP000243937">
    <property type="component" value="Chromosome"/>
</dbReference>
<sequence>MTRAISIEQVRGAAPELNASKSAAPLLQLENLAQHFTLGGGLLRRGQTLYAVDGVSFTLAAGKTLGLVGESGCGKSTLARSLLKLQQPSSGRIHFDGQDITDYSARQMRPLRQQMQLVFQDPQESLNSRHTIATILQEPFVIHGIGTAQERQVWAGELLQRVGLPVSALNRYPHEFSGGQRQRIGIARAMALKPKLLVCDEAVSALDVSVQSQILNLLLSLQQEYQLAILFIAHNLSVVKHISDHIAVMYLGRIIELAPSDELYAQALHPYTQALLAAIPEPDPRRRKVPLMLQGEPPSPANPPSGCHFRTRCPYVGERCINEVPPLLPAAPTLGAQSLLNIGPAGGEAHHVACHFHREIMSGERLPQNLESCDIITSLI</sequence>
<dbReference type="InterPro" id="IPR003439">
    <property type="entry name" value="ABC_transporter-like_ATP-bd"/>
</dbReference>
<dbReference type="PROSITE" id="PS50893">
    <property type="entry name" value="ABC_TRANSPORTER_2"/>
    <property type="match status" value="1"/>
</dbReference>
<keyword evidence="3" id="KW-0547">Nucleotide-binding</keyword>
<dbReference type="GO" id="GO:0005524">
    <property type="term" value="F:ATP binding"/>
    <property type="evidence" value="ECO:0007669"/>
    <property type="project" value="UniProtKB-KW"/>
</dbReference>
<dbReference type="InterPro" id="IPR013563">
    <property type="entry name" value="Oligopep_ABC_C"/>
</dbReference>
<dbReference type="CDD" id="cd03257">
    <property type="entry name" value="ABC_NikE_OppD_transporters"/>
    <property type="match status" value="1"/>
</dbReference>
<dbReference type="SUPFAM" id="SSF52540">
    <property type="entry name" value="P-loop containing nucleoside triphosphate hydrolases"/>
    <property type="match status" value="1"/>
</dbReference>
<proteinExistence type="inferred from homology"/>
<protein>
    <submittedName>
        <fullName evidence="6">Peptide ABC transporter substrate-binding protein</fullName>
    </submittedName>
</protein>
<dbReference type="GO" id="GO:0055085">
    <property type="term" value="P:transmembrane transport"/>
    <property type="evidence" value="ECO:0007669"/>
    <property type="project" value="UniProtKB-ARBA"/>
</dbReference>
<dbReference type="RefSeq" id="WP_087035305.1">
    <property type="nucleotide sequence ID" value="NZ_CP021377.1"/>
</dbReference>
<dbReference type="PROSITE" id="PS00211">
    <property type="entry name" value="ABC_TRANSPORTER_1"/>
    <property type="match status" value="1"/>
</dbReference>
<keyword evidence="7" id="KW-1185">Reference proteome</keyword>
<dbReference type="EMBL" id="CP021377">
    <property type="protein sequence ID" value="ART82166.1"/>
    <property type="molecule type" value="Genomic_DNA"/>
</dbReference>
<dbReference type="AlphaFoldDB" id="A0A1Y0D4Q0"/>